<reference evidence="2 3" key="1">
    <citation type="submission" date="2018-03" db="EMBL/GenBank/DDBJ databases">
        <title>Genomic Encyclopedia of Type Strains, Phase III (KMG-III): the genomes of soil and plant-associated and newly described type strains.</title>
        <authorList>
            <person name="Whitman W."/>
        </authorList>
    </citation>
    <scope>NUCLEOTIDE SEQUENCE [LARGE SCALE GENOMIC DNA]</scope>
    <source>
        <strain evidence="2 3">CGMCC 4.7104</strain>
    </source>
</reference>
<evidence type="ECO:0000313" key="2">
    <source>
        <dbReference type="EMBL" id="PRX58581.1"/>
    </source>
</evidence>
<proteinExistence type="predicted"/>
<gene>
    <name evidence="2" type="ORF">B0I32_12241</name>
</gene>
<dbReference type="InterPro" id="IPR012312">
    <property type="entry name" value="Hemerythrin-like"/>
</dbReference>
<keyword evidence="3" id="KW-1185">Reference proteome</keyword>
<accession>A0A2T0MLM0</accession>
<dbReference type="AlphaFoldDB" id="A0A2T0MLM0"/>
<name>A0A2T0MLM0_9ACTN</name>
<sequence>MPTCYGLQPATTGSQPGRATLTGVTADNKPAIWEMVVVHRMFRRELKLAPGLIRQVPAGDTARAGTLAAHVEEVLEGLHHHHEAEDKLLWPLLLRRVAFEAELVNTMEAQHERVAAHIETLGRLVPAWRASAAPQDGERVAATVELLHGELVVHLDQEEERILPLVSEHVTKEEWDRLAEYGRSHLSKDRLLVQLGALLEDATDWERREFLSLLPLPARVLWSLVGKRQYRKEVVRVRAA</sequence>
<protein>
    <submittedName>
        <fullName evidence="2">Hemerythrin HHE cation binding domain-containing protein</fullName>
    </submittedName>
</protein>
<dbReference type="Gene3D" id="1.20.120.520">
    <property type="entry name" value="nmb1532 protein domain like"/>
    <property type="match status" value="1"/>
</dbReference>
<organism evidence="2 3">
    <name type="scientific">Nonomuraea fuscirosea</name>
    <dbReference type="NCBI Taxonomy" id="1291556"/>
    <lineage>
        <taxon>Bacteria</taxon>
        <taxon>Bacillati</taxon>
        <taxon>Actinomycetota</taxon>
        <taxon>Actinomycetes</taxon>
        <taxon>Streptosporangiales</taxon>
        <taxon>Streptosporangiaceae</taxon>
        <taxon>Nonomuraea</taxon>
    </lineage>
</organism>
<comment type="caution">
    <text evidence="2">The sequence shown here is derived from an EMBL/GenBank/DDBJ whole genome shotgun (WGS) entry which is preliminary data.</text>
</comment>
<dbReference type="Proteomes" id="UP000238312">
    <property type="component" value="Unassembled WGS sequence"/>
</dbReference>
<dbReference type="CDD" id="cd12108">
    <property type="entry name" value="Hr-like"/>
    <property type="match status" value="1"/>
</dbReference>
<dbReference type="EMBL" id="PVNG01000022">
    <property type="protein sequence ID" value="PRX58581.1"/>
    <property type="molecule type" value="Genomic_DNA"/>
</dbReference>
<dbReference type="Pfam" id="PF01814">
    <property type="entry name" value="Hemerythrin"/>
    <property type="match status" value="1"/>
</dbReference>
<feature type="domain" description="Hemerythrin-like" evidence="1">
    <location>
        <begin position="34"/>
        <end position="166"/>
    </location>
</feature>
<evidence type="ECO:0000259" key="1">
    <source>
        <dbReference type="Pfam" id="PF01814"/>
    </source>
</evidence>
<evidence type="ECO:0000313" key="3">
    <source>
        <dbReference type="Proteomes" id="UP000238312"/>
    </source>
</evidence>